<comment type="caution">
    <text evidence="1">The sequence shown here is derived from an EMBL/GenBank/DDBJ whole genome shotgun (WGS) entry which is preliminary data.</text>
</comment>
<gene>
    <name evidence="1" type="ORF">B1526_0075</name>
</gene>
<name>A0A2A2EIK0_9BIFI</name>
<dbReference type="EMBL" id="MVOH01000002">
    <property type="protein sequence ID" value="PAU68883.1"/>
    <property type="molecule type" value="Genomic_DNA"/>
</dbReference>
<reference evidence="1 2" key="1">
    <citation type="journal article" date="2017" name="ISME J.">
        <title>Unveiling bifidobacterial biogeography across the mammalian branch of the tree of life.</title>
        <authorList>
            <person name="Milani C."/>
            <person name="Mangifesta M."/>
            <person name="Mancabelli L."/>
            <person name="Lugli G.A."/>
            <person name="James K."/>
            <person name="Duranti S."/>
            <person name="Turroni F."/>
            <person name="Ferrario C."/>
            <person name="Ossiprandi M.C."/>
            <person name="van Sinderen D."/>
            <person name="Ventura M."/>
        </authorList>
    </citation>
    <scope>NUCLEOTIDE SEQUENCE [LARGE SCALE GENOMIC DNA]</scope>
    <source>
        <strain evidence="2">Ham19E</strain>
    </source>
</reference>
<organism evidence="1 2">
    <name type="scientific">Bifidobacterium criceti</name>
    <dbReference type="NCBI Taxonomy" id="1960969"/>
    <lineage>
        <taxon>Bacteria</taxon>
        <taxon>Bacillati</taxon>
        <taxon>Actinomycetota</taxon>
        <taxon>Actinomycetes</taxon>
        <taxon>Bifidobacteriales</taxon>
        <taxon>Bifidobacteriaceae</taxon>
        <taxon>Bifidobacterium</taxon>
    </lineage>
</organism>
<dbReference type="Proteomes" id="UP000218399">
    <property type="component" value="Unassembled WGS sequence"/>
</dbReference>
<keyword evidence="2" id="KW-1185">Reference proteome</keyword>
<sequence>MKRWAGYTVAFDKFKTYYKATSRTDNSRYLEKFSSAFRYWMDKGGYPQGFHSDTVNWVHAHMSTLCTKTRTMMISNGVPAASATQVINIFKRWFKDTYE</sequence>
<accession>A0A2A2EIK0</accession>
<dbReference type="RefSeq" id="WP_095614164.1">
    <property type="nucleotide sequence ID" value="NZ_MVOH01000002.1"/>
</dbReference>
<proteinExistence type="predicted"/>
<protein>
    <submittedName>
        <fullName evidence="1">Uncharacterized protein</fullName>
    </submittedName>
</protein>
<dbReference type="AlphaFoldDB" id="A0A2A2EIK0"/>
<evidence type="ECO:0000313" key="2">
    <source>
        <dbReference type="Proteomes" id="UP000218399"/>
    </source>
</evidence>
<evidence type="ECO:0000313" key="1">
    <source>
        <dbReference type="EMBL" id="PAU68883.1"/>
    </source>
</evidence>